<organism evidence="1 2">
    <name type="scientific">Ambispora gerdemannii</name>
    <dbReference type="NCBI Taxonomy" id="144530"/>
    <lineage>
        <taxon>Eukaryota</taxon>
        <taxon>Fungi</taxon>
        <taxon>Fungi incertae sedis</taxon>
        <taxon>Mucoromycota</taxon>
        <taxon>Glomeromycotina</taxon>
        <taxon>Glomeromycetes</taxon>
        <taxon>Archaeosporales</taxon>
        <taxon>Ambisporaceae</taxon>
        <taxon>Ambispora</taxon>
    </lineage>
</organism>
<dbReference type="AlphaFoldDB" id="A0A9N9B665"/>
<keyword evidence="2" id="KW-1185">Reference proteome</keyword>
<reference evidence="1" key="1">
    <citation type="submission" date="2021-06" db="EMBL/GenBank/DDBJ databases">
        <authorList>
            <person name="Kallberg Y."/>
            <person name="Tangrot J."/>
            <person name="Rosling A."/>
        </authorList>
    </citation>
    <scope>NUCLEOTIDE SEQUENCE</scope>
    <source>
        <strain evidence="1">MT106</strain>
    </source>
</reference>
<evidence type="ECO:0000313" key="2">
    <source>
        <dbReference type="Proteomes" id="UP000789831"/>
    </source>
</evidence>
<dbReference type="Proteomes" id="UP000789831">
    <property type="component" value="Unassembled WGS sequence"/>
</dbReference>
<dbReference type="OrthoDB" id="2428926at2759"/>
<proteinExistence type="predicted"/>
<dbReference type="EMBL" id="CAJVPL010001168">
    <property type="protein sequence ID" value="CAG8556663.1"/>
    <property type="molecule type" value="Genomic_DNA"/>
</dbReference>
<sequence>MHEVFPSFSQKNLGYATINIATNGPEQEVNLIRHNQIPPDFDAFHSVKQAHVLSSERQWYFYEEVRMHIQENAKRDIYCPLSSVSKPKKVVQKFDQLEFQFLL</sequence>
<name>A0A9N9B665_9GLOM</name>
<protein>
    <submittedName>
        <fullName evidence="1">12423_t:CDS:1</fullName>
    </submittedName>
</protein>
<gene>
    <name evidence="1" type="ORF">AGERDE_LOCUS6944</name>
</gene>
<accession>A0A9N9B665</accession>
<evidence type="ECO:0000313" key="1">
    <source>
        <dbReference type="EMBL" id="CAG8556663.1"/>
    </source>
</evidence>
<comment type="caution">
    <text evidence="1">The sequence shown here is derived from an EMBL/GenBank/DDBJ whole genome shotgun (WGS) entry which is preliminary data.</text>
</comment>